<dbReference type="Gene3D" id="3.60.21.10">
    <property type="match status" value="1"/>
</dbReference>
<name>A0A1T3NSW2_9ACTN</name>
<feature type="region of interest" description="Disordered" evidence="4">
    <location>
        <begin position="1"/>
        <end position="33"/>
    </location>
</feature>
<dbReference type="Pfam" id="PF00754">
    <property type="entry name" value="F5_F8_type_C"/>
    <property type="match status" value="1"/>
</dbReference>
<dbReference type="Pfam" id="PF00149">
    <property type="entry name" value="Metallophos"/>
    <property type="match status" value="1"/>
</dbReference>
<dbReference type="PROSITE" id="PS50853">
    <property type="entry name" value="FN3"/>
    <property type="match status" value="1"/>
</dbReference>
<dbReference type="EMBL" id="MWQN01000001">
    <property type="protein sequence ID" value="OPC79711.1"/>
    <property type="molecule type" value="Genomic_DNA"/>
</dbReference>
<reference evidence="7 8" key="1">
    <citation type="submission" date="2017-03" db="EMBL/GenBank/DDBJ databases">
        <title>Draft genome sequence of Streptomyces scabrisporus NF3, endophyte isolated from Amphipterygium adstringens.</title>
        <authorList>
            <person name="Vazquez M."/>
            <person name="Ceapa C.D."/>
            <person name="Rodriguez Luna D."/>
            <person name="Sanchez Esquivel S."/>
        </authorList>
    </citation>
    <scope>NUCLEOTIDE SEQUENCE [LARGE SCALE GENOMIC DNA]</scope>
    <source>
        <strain evidence="7 8">NF3</strain>
    </source>
</reference>
<gene>
    <name evidence="7" type="ORF">B4N89_01030</name>
</gene>
<comment type="caution">
    <text evidence="7">The sequence shown here is derived from an EMBL/GenBank/DDBJ whole genome shotgun (WGS) entry which is preliminary data.</text>
</comment>
<keyword evidence="3" id="KW-0119">Carbohydrate metabolism</keyword>
<keyword evidence="2" id="KW-0378">Hydrolase</keyword>
<dbReference type="Proteomes" id="UP000190037">
    <property type="component" value="Unassembled WGS sequence"/>
</dbReference>
<evidence type="ECO:0000256" key="1">
    <source>
        <dbReference type="ARBA" id="ARBA00022729"/>
    </source>
</evidence>
<keyword evidence="1" id="KW-0732">Signal</keyword>
<dbReference type="InterPro" id="IPR000421">
    <property type="entry name" value="FA58C"/>
</dbReference>
<feature type="domain" description="Fibronectin type-III" evidence="6">
    <location>
        <begin position="205"/>
        <end position="290"/>
    </location>
</feature>
<dbReference type="SUPFAM" id="SSF49265">
    <property type="entry name" value="Fibronectin type III"/>
    <property type="match status" value="1"/>
</dbReference>
<dbReference type="SMART" id="SM00060">
    <property type="entry name" value="FN3"/>
    <property type="match status" value="1"/>
</dbReference>
<evidence type="ECO:0000256" key="2">
    <source>
        <dbReference type="ARBA" id="ARBA00023295"/>
    </source>
</evidence>
<evidence type="ECO:0000259" key="6">
    <source>
        <dbReference type="PROSITE" id="PS50853"/>
    </source>
</evidence>
<dbReference type="PANTHER" id="PTHR22953">
    <property type="entry name" value="ACID PHOSPHATASE RELATED"/>
    <property type="match status" value="1"/>
</dbReference>
<dbReference type="InterPro" id="IPR003961">
    <property type="entry name" value="FN3_dom"/>
</dbReference>
<evidence type="ECO:0000313" key="8">
    <source>
        <dbReference type="Proteomes" id="UP000190037"/>
    </source>
</evidence>
<evidence type="ECO:0000259" key="5">
    <source>
        <dbReference type="PROSITE" id="PS50022"/>
    </source>
</evidence>
<dbReference type="Gene3D" id="2.60.120.260">
    <property type="entry name" value="Galactose-binding domain-like"/>
    <property type="match status" value="1"/>
</dbReference>
<dbReference type="GO" id="GO:0003993">
    <property type="term" value="F:acid phosphatase activity"/>
    <property type="evidence" value="ECO:0007669"/>
    <property type="project" value="InterPro"/>
</dbReference>
<dbReference type="SUPFAM" id="SSF49785">
    <property type="entry name" value="Galactose-binding domain-like"/>
    <property type="match status" value="1"/>
</dbReference>
<dbReference type="SUPFAM" id="SSF56300">
    <property type="entry name" value="Metallo-dependent phosphatases"/>
    <property type="match status" value="1"/>
</dbReference>
<evidence type="ECO:0000256" key="4">
    <source>
        <dbReference type="SAM" id="MobiDB-lite"/>
    </source>
</evidence>
<dbReference type="STRING" id="159449.B4N89_01030"/>
<dbReference type="PANTHER" id="PTHR22953:SF153">
    <property type="entry name" value="PURPLE ACID PHOSPHATASE"/>
    <property type="match status" value="1"/>
</dbReference>
<dbReference type="GO" id="GO:0000272">
    <property type="term" value="P:polysaccharide catabolic process"/>
    <property type="evidence" value="ECO:0007669"/>
    <property type="project" value="UniProtKB-KW"/>
</dbReference>
<keyword evidence="3" id="KW-0624">Polysaccharide degradation</keyword>
<feature type="domain" description="F5/8 type C" evidence="5">
    <location>
        <begin position="52"/>
        <end position="194"/>
    </location>
</feature>
<dbReference type="InterPro" id="IPR036116">
    <property type="entry name" value="FN3_sf"/>
</dbReference>
<dbReference type="InterPro" id="IPR013783">
    <property type="entry name" value="Ig-like_fold"/>
</dbReference>
<feature type="compositionally biased region" description="Polar residues" evidence="4">
    <location>
        <begin position="74"/>
        <end position="84"/>
    </location>
</feature>
<keyword evidence="8" id="KW-1185">Reference proteome</keyword>
<evidence type="ECO:0000256" key="3">
    <source>
        <dbReference type="ARBA" id="ARBA00023326"/>
    </source>
</evidence>
<dbReference type="GO" id="GO:0016798">
    <property type="term" value="F:hydrolase activity, acting on glycosyl bonds"/>
    <property type="evidence" value="ECO:0007669"/>
    <property type="project" value="UniProtKB-KW"/>
</dbReference>
<keyword evidence="2" id="KW-0326">Glycosidase</keyword>
<dbReference type="CDD" id="cd00063">
    <property type="entry name" value="FN3"/>
    <property type="match status" value="1"/>
</dbReference>
<accession>A0A1T3NSW2</accession>
<protein>
    <submittedName>
        <fullName evidence="7">Alkaline phosphatase</fullName>
    </submittedName>
</protein>
<feature type="compositionally biased region" description="Basic residues" evidence="4">
    <location>
        <begin position="18"/>
        <end position="32"/>
    </location>
</feature>
<dbReference type="InterPro" id="IPR004843">
    <property type="entry name" value="Calcineurin-like_PHP"/>
</dbReference>
<feature type="region of interest" description="Disordered" evidence="4">
    <location>
        <begin position="70"/>
        <end position="89"/>
    </location>
</feature>
<dbReference type="Gene3D" id="2.60.40.10">
    <property type="entry name" value="Immunoglobulins"/>
    <property type="match status" value="1"/>
</dbReference>
<evidence type="ECO:0000313" key="7">
    <source>
        <dbReference type="EMBL" id="OPC79711.1"/>
    </source>
</evidence>
<organism evidence="7 8">
    <name type="scientific">Embleya scabrispora</name>
    <dbReference type="NCBI Taxonomy" id="159449"/>
    <lineage>
        <taxon>Bacteria</taxon>
        <taxon>Bacillati</taxon>
        <taxon>Actinomycetota</taxon>
        <taxon>Actinomycetes</taxon>
        <taxon>Kitasatosporales</taxon>
        <taxon>Streptomycetaceae</taxon>
        <taxon>Embleya</taxon>
    </lineage>
</organism>
<dbReference type="PROSITE" id="PS50022">
    <property type="entry name" value="FA58C_3"/>
    <property type="match status" value="1"/>
</dbReference>
<sequence length="557" mass="59025">MGSSPPEDDVHLPQALRPTRRRPPSRAFRHALPRPSRARGLSAIAAVLALLAAVLTFGETASAAEVLLSRGKPATTSSTESSSYGAAKAVDGKSDTRWASKEGSGAQWLSVDLGSDVPISRVRLSWEDAYAKAYRIEVSPDGASWTKVYSTSAGDGGTDDVGSLATHGRHVRVYATSRGTDYGYSLWEFEVFGGTSGPDTTAPSAPTSPKVTGTTPTGVSLGWTASTDNVGVTGYDILRDGVAVGTSVGTTYTDTGLTTGVSYSYTIRAKDAAGNLSAPSAAVIGTPQAGSSSFTVVAAGDISDPGCTASQECGAQQTARRVEAINPDEVITLGDNQYDTGSLSDYRKYYDTTWGRFKAKTRPSPGNHEADDSTPEAGYKAYFGDRATPDGTTWYSWNRGGWHFIALDTEQSMSSTSAQIKWLKADLANNTQGCVAAYWHRPLYSSGPQADKVSQTAWQVLYDAHADLILNGHDHLYERYSPQNAKAKADPAGVRELLVGTGGADPYDFESPQPNSEKRVTGSPAVLKLTLTDGTYSGQLVRYDGTQLDSFGPVTCH</sequence>
<feature type="region of interest" description="Disordered" evidence="4">
    <location>
        <begin position="503"/>
        <end position="522"/>
    </location>
</feature>
<dbReference type="InterPro" id="IPR008979">
    <property type="entry name" value="Galactose-bd-like_sf"/>
</dbReference>
<dbReference type="InterPro" id="IPR029052">
    <property type="entry name" value="Metallo-depent_PP-like"/>
</dbReference>
<dbReference type="AlphaFoldDB" id="A0A1T3NSW2"/>
<dbReference type="InterPro" id="IPR039331">
    <property type="entry name" value="PAPs-like"/>
</dbReference>
<proteinExistence type="predicted"/>
<dbReference type="Pfam" id="PF00041">
    <property type="entry name" value="fn3"/>
    <property type="match status" value="1"/>
</dbReference>